<reference evidence="3 4" key="1">
    <citation type="journal article" date="2024" name="BMC Genomics">
        <title>De novo assembly and annotation of Popillia japonica's genome with initial clues to its potential as an invasive pest.</title>
        <authorList>
            <person name="Cucini C."/>
            <person name="Boschi S."/>
            <person name="Funari R."/>
            <person name="Cardaioli E."/>
            <person name="Iannotti N."/>
            <person name="Marturano G."/>
            <person name="Paoli F."/>
            <person name="Bruttini M."/>
            <person name="Carapelli A."/>
            <person name="Frati F."/>
            <person name="Nardi F."/>
        </authorList>
    </citation>
    <scope>NUCLEOTIDE SEQUENCE [LARGE SCALE GENOMIC DNA]</scope>
    <source>
        <strain evidence="3">DMR45628</strain>
    </source>
</reference>
<keyword evidence="1" id="KW-1133">Transmembrane helix</keyword>
<accession>A0AAW1JW44</accession>
<gene>
    <name evidence="3" type="ORF">QE152_g27511</name>
</gene>
<dbReference type="EMBL" id="JASPKY010000339">
    <property type="protein sequence ID" value="KAK9707973.1"/>
    <property type="molecule type" value="Genomic_DNA"/>
</dbReference>
<keyword evidence="1" id="KW-0472">Membrane</keyword>
<keyword evidence="1" id="KW-0812">Transmembrane</keyword>
<dbReference type="InterPro" id="IPR057255">
    <property type="entry name" value="2TM_P5A-ATPase"/>
</dbReference>
<dbReference type="AlphaFoldDB" id="A0AAW1JW44"/>
<organism evidence="3 4">
    <name type="scientific">Popillia japonica</name>
    <name type="common">Japanese beetle</name>
    <dbReference type="NCBI Taxonomy" id="7064"/>
    <lineage>
        <taxon>Eukaryota</taxon>
        <taxon>Metazoa</taxon>
        <taxon>Ecdysozoa</taxon>
        <taxon>Arthropoda</taxon>
        <taxon>Hexapoda</taxon>
        <taxon>Insecta</taxon>
        <taxon>Pterygota</taxon>
        <taxon>Neoptera</taxon>
        <taxon>Endopterygota</taxon>
        <taxon>Coleoptera</taxon>
        <taxon>Polyphaga</taxon>
        <taxon>Scarabaeiformia</taxon>
        <taxon>Scarabaeidae</taxon>
        <taxon>Rutelinae</taxon>
        <taxon>Popillia</taxon>
    </lineage>
</organism>
<dbReference type="Pfam" id="PF23143">
    <property type="entry name" value="2TM_P5A-ATPase"/>
    <property type="match status" value="1"/>
</dbReference>
<evidence type="ECO:0000256" key="1">
    <source>
        <dbReference type="SAM" id="Phobius"/>
    </source>
</evidence>
<name>A0AAW1JW44_POPJA</name>
<comment type="caution">
    <text evidence="3">The sequence shown here is derived from an EMBL/GenBank/DDBJ whole genome shotgun (WGS) entry which is preliminary data.</text>
</comment>
<proteinExistence type="predicted"/>
<keyword evidence="4" id="KW-1185">Reference proteome</keyword>
<evidence type="ECO:0000259" key="2">
    <source>
        <dbReference type="Pfam" id="PF23143"/>
    </source>
</evidence>
<dbReference type="Proteomes" id="UP001458880">
    <property type="component" value="Unassembled WGS sequence"/>
</dbReference>
<feature type="transmembrane region" description="Helical" evidence="1">
    <location>
        <begin position="56"/>
        <end position="77"/>
    </location>
</feature>
<sequence length="134" mass="15061">MTATAQLDELVQSVNLYTFNSPFFHGYILPFIVLYVSWLYCWCGVYGFFEFYEGGWVGLGVIACLQILCSLCCYWSVHINCLLSCKKEKDAFKATVAKVVPTANNGSAELVRLQKSQNGADVWLALSTNQIYMV</sequence>
<evidence type="ECO:0000313" key="3">
    <source>
        <dbReference type="EMBL" id="KAK9707973.1"/>
    </source>
</evidence>
<feature type="transmembrane region" description="Helical" evidence="1">
    <location>
        <begin position="27"/>
        <end position="49"/>
    </location>
</feature>
<protein>
    <recommendedName>
        <fullName evidence="2">P5A-ATPase transmembrane helical hairpin domain-containing protein</fullName>
    </recommendedName>
</protein>
<evidence type="ECO:0000313" key="4">
    <source>
        <dbReference type="Proteomes" id="UP001458880"/>
    </source>
</evidence>
<feature type="domain" description="P5A-ATPase transmembrane helical hairpin" evidence="2">
    <location>
        <begin position="23"/>
        <end position="89"/>
    </location>
</feature>